<keyword evidence="3" id="KW-1185">Reference proteome</keyword>
<dbReference type="RefSeq" id="WP_292105326.1">
    <property type="nucleotide sequence ID" value="NZ_JAVIIP010000010.1"/>
</dbReference>
<keyword evidence="1" id="KW-1133">Transmembrane helix</keyword>
<protein>
    <recommendedName>
        <fullName evidence="4">ECF transporter S component</fullName>
    </recommendedName>
</protein>
<reference evidence="2 3" key="1">
    <citation type="submission" date="2023-08" db="EMBL/GenBank/DDBJ databases">
        <title>Implementing the SeqCode for naming new Mesorhizobium species isolated from Vachellia karroo root nodules.</title>
        <authorList>
            <person name="Van Lill M."/>
        </authorList>
    </citation>
    <scope>NUCLEOTIDE SEQUENCE [LARGE SCALE GENOMIC DNA]</scope>
    <source>
        <strain evidence="2 3">VK4B</strain>
    </source>
</reference>
<sequence>MLKIIAAGVGLGLVGFLVAIFTMGAGHGTNVPGFIVVPWVMLLMMAGAGALPGLLSACAQFTIYVALIRFRPLLALPIGILHCVAAVWGMARNGILF</sequence>
<dbReference type="Proteomes" id="UP001276564">
    <property type="component" value="Unassembled WGS sequence"/>
</dbReference>
<feature type="transmembrane region" description="Helical" evidence="1">
    <location>
        <begin position="38"/>
        <end position="66"/>
    </location>
</feature>
<keyword evidence="1" id="KW-0472">Membrane</keyword>
<keyword evidence="1" id="KW-0812">Transmembrane</keyword>
<feature type="transmembrane region" description="Helical" evidence="1">
    <location>
        <begin position="73"/>
        <end position="91"/>
    </location>
</feature>
<proteinExistence type="predicted"/>
<evidence type="ECO:0008006" key="4">
    <source>
        <dbReference type="Google" id="ProtNLM"/>
    </source>
</evidence>
<comment type="caution">
    <text evidence="2">The sequence shown here is derived from an EMBL/GenBank/DDBJ whole genome shotgun (WGS) entry which is preliminary data.</text>
</comment>
<evidence type="ECO:0000256" key="1">
    <source>
        <dbReference type="SAM" id="Phobius"/>
    </source>
</evidence>
<accession>A0ABU5AR47</accession>
<organism evidence="2 3">
    <name type="scientific">Mesorhizobium abyssinicae</name>
    <dbReference type="NCBI Taxonomy" id="1209958"/>
    <lineage>
        <taxon>Bacteria</taxon>
        <taxon>Pseudomonadati</taxon>
        <taxon>Pseudomonadota</taxon>
        <taxon>Alphaproteobacteria</taxon>
        <taxon>Hyphomicrobiales</taxon>
        <taxon>Phyllobacteriaceae</taxon>
        <taxon>Mesorhizobium</taxon>
    </lineage>
</organism>
<evidence type="ECO:0000313" key="3">
    <source>
        <dbReference type="Proteomes" id="UP001276564"/>
    </source>
</evidence>
<name>A0ABU5AR47_9HYPH</name>
<evidence type="ECO:0000313" key="2">
    <source>
        <dbReference type="EMBL" id="MDX8539767.1"/>
    </source>
</evidence>
<gene>
    <name evidence="2" type="ORF">RFM23_19285</name>
</gene>
<dbReference type="EMBL" id="JAVIIP010000010">
    <property type="protein sequence ID" value="MDX8539767.1"/>
    <property type="molecule type" value="Genomic_DNA"/>
</dbReference>